<dbReference type="PANTHER" id="PTHR11786">
    <property type="entry name" value="N-HYDROXYARYLAMINE O-ACETYLTRANSFERASE"/>
    <property type="match status" value="1"/>
</dbReference>
<organism evidence="3 4">
    <name type="scientific">Cohaesibacter gelatinilyticus</name>
    <dbReference type="NCBI Taxonomy" id="372072"/>
    <lineage>
        <taxon>Bacteria</taxon>
        <taxon>Pseudomonadati</taxon>
        <taxon>Pseudomonadota</taxon>
        <taxon>Alphaproteobacteria</taxon>
        <taxon>Hyphomicrobiales</taxon>
        <taxon>Cohaesibacteraceae</taxon>
    </lineage>
</organism>
<evidence type="ECO:0000313" key="4">
    <source>
        <dbReference type="Proteomes" id="UP000219439"/>
    </source>
</evidence>
<comment type="similarity">
    <text evidence="1 2">Belongs to the arylamine N-acetyltransferase family.</text>
</comment>
<name>A0A285PD89_9HYPH</name>
<dbReference type="Proteomes" id="UP000219439">
    <property type="component" value="Unassembled WGS sequence"/>
</dbReference>
<proteinExistence type="inferred from homology"/>
<keyword evidence="3" id="KW-0808">Transferase</keyword>
<dbReference type="InterPro" id="IPR038765">
    <property type="entry name" value="Papain-like_cys_pep_sf"/>
</dbReference>
<dbReference type="PANTHER" id="PTHR11786:SF0">
    <property type="entry name" value="ARYLAMINE N-ACETYLTRANSFERASE 4-RELATED"/>
    <property type="match status" value="1"/>
</dbReference>
<protein>
    <submittedName>
        <fullName evidence="3">N-hydroxyarylamine O-acetyltransferase</fullName>
    </submittedName>
</protein>
<dbReference type="AlphaFoldDB" id="A0A285PD89"/>
<evidence type="ECO:0000256" key="1">
    <source>
        <dbReference type="ARBA" id="ARBA00006547"/>
    </source>
</evidence>
<dbReference type="Gene3D" id="3.30.2140.10">
    <property type="entry name" value="Arylamine N-acetyltransferase"/>
    <property type="match status" value="1"/>
</dbReference>
<dbReference type="PRINTS" id="PR01543">
    <property type="entry name" value="ANATRNSFRASE"/>
</dbReference>
<dbReference type="Gene3D" id="2.40.128.150">
    <property type="entry name" value="Cysteine proteinases"/>
    <property type="match status" value="1"/>
</dbReference>
<accession>A0A285PD89</accession>
<dbReference type="InterPro" id="IPR001447">
    <property type="entry name" value="Arylamine_N-AcTrfase"/>
</dbReference>
<reference evidence="3 4" key="1">
    <citation type="submission" date="2017-09" db="EMBL/GenBank/DDBJ databases">
        <authorList>
            <person name="Ehlers B."/>
            <person name="Leendertz F.H."/>
        </authorList>
    </citation>
    <scope>NUCLEOTIDE SEQUENCE [LARGE SCALE GENOMIC DNA]</scope>
    <source>
        <strain evidence="3 4">DSM 18289</strain>
    </source>
</reference>
<evidence type="ECO:0000256" key="2">
    <source>
        <dbReference type="RuleBase" id="RU003452"/>
    </source>
</evidence>
<gene>
    <name evidence="3" type="ORF">SAMN06265368_2769</name>
</gene>
<dbReference type="RefSeq" id="WP_170956100.1">
    <property type="nucleotide sequence ID" value="NZ_OBEL01000002.1"/>
</dbReference>
<dbReference type="SUPFAM" id="SSF54001">
    <property type="entry name" value="Cysteine proteinases"/>
    <property type="match status" value="1"/>
</dbReference>
<evidence type="ECO:0000313" key="3">
    <source>
        <dbReference type="EMBL" id="SNZ19679.1"/>
    </source>
</evidence>
<dbReference type="Pfam" id="PF00797">
    <property type="entry name" value="Acetyltransf_2"/>
    <property type="match status" value="1"/>
</dbReference>
<sequence>MKLDAYLQRLGWTGTPKADRETLTNLIHAHLASVPFENLNQQMGIPVSMDLDQIYDKVVHQKRGGWCFELNSLFAWALMEIGFTVTKLSARVGETKPDPDIPGNHLLLQIDCEEPLLVDVGFGGGIYGPVPLRPCTLDHAPYTICISQEEDGYWKYSESADGNEASYWFKQEPVEISHFEPENHRLQTDPNASFMRTLTAQRRLADRHLVLRGLVLKVIARTGTSQHILSDEQAFANCLRNDFHLDMPDILSIWPKLKQRHEELFEG</sequence>
<dbReference type="EMBL" id="OBEL01000002">
    <property type="protein sequence ID" value="SNZ19679.1"/>
    <property type="molecule type" value="Genomic_DNA"/>
</dbReference>
<dbReference type="GO" id="GO:0016407">
    <property type="term" value="F:acetyltransferase activity"/>
    <property type="evidence" value="ECO:0007669"/>
    <property type="project" value="InterPro"/>
</dbReference>
<keyword evidence="4" id="KW-1185">Reference proteome</keyword>